<dbReference type="PANTHER" id="PTHR47959">
    <property type="entry name" value="ATP-DEPENDENT RNA HELICASE RHLE-RELATED"/>
    <property type="match status" value="1"/>
</dbReference>
<dbReference type="eggNOG" id="COG1203">
    <property type="taxonomic scope" value="Bacteria"/>
</dbReference>
<evidence type="ECO:0000256" key="6">
    <source>
        <dbReference type="ARBA" id="ARBA00022801"/>
    </source>
</evidence>
<dbReference type="GO" id="GO:0051607">
    <property type="term" value="P:defense response to virus"/>
    <property type="evidence" value="ECO:0007669"/>
    <property type="project" value="UniProtKB-KW"/>
</dbReference>
<name>D9TPD5_THETC</name>
<dbReference type="InterPro" id="IPR006474">
    <property type="entry name" value="Helicase_Cas3_CRISPR-ass_core"/>
</dbReference>
<dbReference type="Pfam" id="PF00270">
    <property type="entry name" value="DEAD"/>
    <property type="match status" value="1"/>
</dbReference>
<dbReference type="GO" id="GO:0005829">
    <property type="term" value="C:cytosol"/>
    <property type="evidence" value="ECO:0007669"/>
    <property type="project" value="TreeGrafter"/>
</dbReference>
<accession>D9TPD5</accession>
<dbReference type="InterPro" id="IPR006483">
    <property type="entry name" value="CRISPR-assoc_Cas3_HD"/>
</dbReference>
<protein>
    <submittedName>
        <fullName evidence="14">CRISPR-associated helicase Cas3</fullName>
    </submittedName>
</protein>
<dbReference type="OrthoDB" id="9810236at2"/>
<evidence type="ECO:0000256" key="1">
    <source>
        <dbReference type="ARBA" id="ARBA00006847"/>
    </source>
</evidence>
<keyword evidence="8" id="KW-0067">ATP-binding</keyword>
<feature type="domain" description="HD Cas3-type" evidence="13">
    <location>
        <begin position="592"/>
        <end position="786"/>
    </location>
</feature>
<dbReference type="InterPro" id="IPR050079">
    <property type="entry name" value="DEAD_box_RNA_helicase"/>
</dbReference>
<evidence type="ECO:0000313" key="15">
    <source>
        <dbReference type="Proteomes" id="UP000001626"/>
    </source>
</evidence>
<dbReference type="STRING" id="580327.Tthe_2703"/>
<comment type="similarity">
    <text evidence="2">In the central section; belongs to the CRISPR-associated helicase Cas3 family.</text>
</comment>
<dbReference type="InterPro" id="IPR027417">
    <property type="entry name" value="P-loop_NTPase"/>
</dbReference>
<dbReference type="GO" id="GO:0016787">
    <property type="term" value="F:hydrolase activity"/>
    <property type="evidence" value="ECO:0007669"/>
    <property type="project" value="UniProtKB-KW"/>
</dbReference>
<dbReference type="SUPFAM" id="SSF52540">
    <property type="entry name" value="P-loop containing nucleoside triphosphate hydrolases"/>
    <property type="match status" value="1"/>
</dbReference>
<dbReference type="Pfam" id="PF22590">
    <property type="entry name" value="Cas3-like_C_2"/>
    <property type="match status" value="1"/>
</dbReference>
<evidence type="ECO:0000256" key="5">
    <source>
        <dbReference type="ARBA" id="ARBA00022741"/>
    </source>
</evidence>
<dbReference type="NCBIfam" id="TIGR01587">
    <property type="entry name" value="cas3_core"/>
    <property type="match status" value="1"/>
</dbReference>
<dbReference type="EMBL" id="CP002171">
    <property type="protein sequence ID" value="ADL70152.1"/>
    <property type="molecule type" value="Genomic_DNA"/>
</dbReference>
<comment type="similarity">
    <text evidence="1">In the N-terminal section; belongs to the CRISPR-associated nuclease Cas3-HD family.</text>
</comment>
<evidence type="ECO:0000256" key="2">
    <source>
        <dbReference type="ARBA" id="ARBA00009046"/>
    </source>
</evidence>
<dbReference type="GO" id="GO:0003676">
    <property type="term" value="F:nucleic acid binding"/>
    <property type="evidence" value="ECO:0007669"/>
    <property type="project" value="InterPro"/>
</dbReference>
<gene>
    <name evidence="14" type="ordered locus">Tthe_2703</name>
</gene>
<dbReference type="InterPro" id="IPR011545">
    <property type="entry name" value="DEAD/DEAH_box_helicase_dom"/>
</dbReference>
<evidence type="ECO:0000256" key="10">
    <source>
        <dbReference type="ARBA" id="ARBA00038437"/>
    </source>
</evidence>
<feature type="domain" description="Helicase ATP-binding" evidence="11">
    <location>
        <begin position="28"/>
        <end position="209"/>
    </location>
</feature>
<dbReference type="SMART" id="SM00490">
    <property type="entry name" value="HELICc"/>
    <property type="match status" value="1"/>
</dbReference>
<evidence type="ECO:0000313" key="14">
    <source>
        <dbReference type="EMBL" id="ADL70152.1"/>
    </source>
</evidence>
<dbReference type="GO" id="GO:0003724">
    <property type="term" value="F:RNA helicase activity"/>
    <property type="evidence" value="ECO:0007669"/>
    <property type="project" value="TreeGrafter"/>
</dbReference>
<dbReference type="RefSeq" id="WP_013299107.1">
    <property type="nucleotide sequence ID" value="NC_014410.1"/>
</dbReference>
<dbReference type="Gene3D" id="1.10.3210.30">
    <property type="match status" value="1"/>
</dbReference>
<dbReference type="InterPro" id="IPR014001">
    <property type="entry name" value="Helicase_ATP-bd"/>
</dbReference>
<comment type="similarity">
    <text evidence="10">Belongs to the DEAD box helicase family.</text>
</comment>
<keyword evidence="9" id="KW-0051">Antiviral defense</keyword>
<dbReference type="SMART" id="SM00487">
    <property type="entry name" value="DEXDc"/>
    <property type="match status" value="1"/>
</dbReference>
<dbReference type="PROSITE" id="PS51194">
    <property type="entry name" value="HELICASE_CTER"/>
    <property type="match status" value="1"/>
</dbReference>
<dbReference type="InterPro" id="IPR054712">
    <property type="entry name" value="Cas3-like_dom"/>
</dbReference>
<keyword evidence="4" id="KW-0479">Metal-binding</keyword>
<dbReference type="HOGENOM" id="CLU_367100_0_0_9"/>
<reference evidence="14 15" key="1">
    <citation type="submission" date="2010-08" db="EMBL/GenBank/DDBJ databases">
        <title>Complete sequence of Thermoanaerobacterium thermosaccharolyticum DSM 571.</title>
        <authorList>
            <consortium name="US DOE Joint Genome Institute"/>
            <person name="Lucas S."/>
            <person name="Copeland A."/>
            <person name="Lapidus A."/>
            <person name="Cheng J.-F."/>
            <person name="Bruce D."/>
            <person name="Goodwin L."/>
            <person name="Pitluck S."/>
            <person name="Teshima H."/>
            <person name="Detter J.C."/>
            <person name="Han C."/>
            <person name="Tapia R."/>
            <person name="Land M."/>
            <person name="Hauser L."/>
            <person name="Chang Y.-J."/>
            <person name="Jeffries C."/>
            <person name="Kyrpides N."/>
            <person name="Ivanova N."/>
            <person name="Mikhailova N."/>
            <person name="Hemme C.L."/>
            <person name="Woyke T."/>
        </authorList>
    </citation>
    <scope>NUCLEOTIDE SEQUENCE [LARGE SCALE GENOMIC DNA]</scope>
    <source>
        <strain evidence="15">ATCC 7956 / DSM 571 / NCIMB 9385 / NCA 3814 / NCTC 13789 / WDCM 00135 / 2032</strain>
    </source>
</reference>
<dbReference type="GO" id="GO:0046872">
    <property type="term" value="F:metal ion binding"/>
    <property type="evidence" value="ECO:0007669"/>
    <property type="project" value="UniProtKB-KW"/>
</dbReference>
<dbReference type="GO" id="GO:0005524">
    <property type="term" value="F:ATP binding"/>
    <property type="evidence" value="ECO:0007669"/>
    <property type="project" value="UniProtKB-KW"/>
</dbReference>
<dbReference type="PROSITE" id="PS51192">
    <property type="entry name" value="HELICASE_ATP_BIND_1"/>
    <property type="match status" value="1"/>
</dbReference>
<dbReference type="PROSITE" id="PS51643">
    <property type="entry name" value="HD_CAS3"/>
    <property type="match status" value="1"/>
</dbReference>
<organism evidence="14 15">
    <name type="scientific">Thermoanaerobacterium thermosaccharolyticum (strain ATCC 7956 / DSM 571 / NCIMB 9385 / NCA 3814 / NCTC 13789 / WDCM 00135 / 2032)</name>
    <name type="common">Clostridium thermosaccharolyticum</name>
    <dbReference type="NCBI Taxonomy" id="580327"/>
    <lineage>
        <taxon>Bacteria</taxon>
        <taxon>Bacillati</taxon>
        <taxon>Bacillota</taxon>
        <taxon>Clostridia</taxon>
        <taxon>Thermoanaerobacterales</taxon>
        <taxon>Thermoanaerobacteraceae</taxon>
        <taxon>Thermoanaerobacterium</taxon>
    </lineage>
</organism>
<keyword evidence="6" id="KW-0378">Hydrolase</keyword>
<evidence type="ECO:0000256" key="8">
    <source>
        <dbReference type="ARBA" id="ARBA00022840"/>
    </source>
</evidence>
<feature type="domain" description="Helicase C-terminal" evidence="12">
    <location>
        <begin position="236"/>
        <end position="408"/>
    </location>
</feature>
<evidence type="ECO:0000256" key="3">
    <source>
        <dbReference type="ARBA" id="ARBA00022722"/>
    </source>
</evidence>
<evidence type="ECO:0000259" key="13">
    <source>
        <dbReference type="PROSITE" id="PS51643"/>
    </source>
</evidence>
<evidence type="ECO:0000256" key="4">
    <source>
        <dbReference type="ARBA" id="ARBA00022723"/>
    </source>
</evidence>
<evidence type="ECO:0000259" key="12">
    <source>
        <dbReference type="PROSITE" id="PS51194"/>
    </source>
</evidence>
<keyword evidence="15" id="KW-1185">Reference proteome</keyword>
<dbReference type="AlphaFoldDB" id="D9TPD5"/>
<keyword evidence="7" id="KW-0347">Helicase</keyword>
<dbReference type="GO" id="GO:0004518">
    <property type="term" value="F:nuclease activity"/>
    <property type="evidence" value="ECO:0007669"/>
    <property type="project" value="UniProtKB-KW"/>
</dbReference>
<dbReference type="InterPro" id="IPR001650">
    <property type="entry name" value="Helicase_C-like"/>
</dbReference>
<keyword evidence="5" id="KW-0547">Nucleotide-binding</keyword>
<keyword evidence="3" id="KW-0540">Nuclease</keyword>
<dbReference type="PANTHER" id="PTHR47959:SF16">
    <property type="entry name" value="CRISPR-ASSOCIATED NUCLEASE_HELICASE CAS3-RELATED"/>
    <property type="match status" value="1"/>
</dbReference>
<dbReference type="Proteomes" id="UP000001626">
    <property type="component" value="Chromosome"/>
</dbReference>
<evidence type="ECO:0000259" key="11">
    <source>
        <dbReference type="PROSITE" id="PS51192"/>
    </source>
</evidence>
<dbReference type="KEGG" id="ttm:Tthe_2703"/>
<sequence>MVLNEFEYVKFFKDVTGFEPYDFQIDLAKKVFAGKNVIMQAPTGSGKTWASIMPFLFAYYEGINFPRKLIYSLPLRVLTNSLYNDVREKVDKKFNGNIQVTIQTGENSNDPYFLDGDIIFTTIDQSLSSLLSIPFSLSNKQSNINTGAIISSYLIFDEFHLLDVKRSLSTLLNIISKLDGITPFCFMSATLSSKLLDNYCKKLNGSQISIKESEVAKIKSQRDKVKRVFVKETTISAEEIIKNHVKKTIAICNTVETCQNLFLELKNKIDREKSLNNVRLLCIHSRFSSNDRKDKEELIKKFFNKYSDENVILISTQVIEVGLDITCDVMHLEISPINSFLQRIGRCARYEGENGKIFVYDVNKDDKTKPYLPYDEELCVRTLNKLKSIGNGVNIDYQKSEVLINDILTDKELRDFERIEEGKHTRFTEIVDCWINNEKGNASRLIRDIDTINVLVVQNVSLLKNPYTYDAIPVNRYTLISRLKKVVKEDEEDWLVRAIEESFLDDEDLFGKFNYPQIALDDIRLKVENRVILNSKYVFYDDDIGLNFLNAGQREILKIDKLQQKQDYIITKDTYEEHIRYMMVAFDDLFKGKYKYIFLKLKERLDLKYDVEELIRFIIIMHDYGKLNAVWQASASKYQNKKGNYNKEELLAHTDYNPNVDENNRPKLPNHAGIGGVVAASLAGDILDYGVCIAILNAIAKHHSVKTESSAKYRIMKEGKEKTLKLIKIYCPNLYKDIDKSKEFLSEGDEQSFNDYAVNFNKFGIDFDVLLYFLFVRILRICDQKSFAYKQIMMEGGEYRDDR</sequence>
<dbReference type="InterPro" id="IPR038257">
    <property type="entry name" value="CRISPR-assoc_Cas3_HD_sf"/>
</dbReference>
<evidence type="ECO:0000256" key="7">
    <source>
        <dbReference type="ARBA" id="ARBA00022806"/>
    </source>
</evidence>
<proteinExistence type="inferred from homology"/>
<dbReference type="GeneID" id="93865483"/>
<evidence type="ECO:0000256" key="9">
    <source>
        <dbReference type="ARBA" id="ARBA00023118"/>
    </source>
</evidence>
<dbReference type="Gene3D" id="3.40.50.300">
    <property type="entry name" value="P-loop containing nucleotide triphosphate hydrolases"/>
    <property type="match status" value="2"/>
</dbReference>